<feature type="coiled-coil region" evidence="2">
    <location>
        <begin position="1"/>
        <end position="48"/>
    </location>
</feature>
<dbReference type="AlphaFoldDB" id="A0A497JJ76"/>
<dbReference type="InterPro" id="IPR027417">
    <property type="entry name" value="P-loop_NTPase"/>
</dbReference>
<accession>A0A497JJ76</accession>
<organism evidence="4 5">
    <name type="scientific">Candidatus Iainarchaeum sp</name>
    <dbReference type="NCBI Taxonomy" id="3101447"/>
    <lineage>
        <taxon>Archaea</taxon>
        <taxon>Candidatus Iainarchaeota</taxon>
        <taxon>Candidatus Iainarchaeia</taxon>
        <taxon>Candidatus Iainarchaeales</taxon>
        <taxon>Candidatus Iainarchaeaceae</taxon>
        <taxon>Candidatus Iainarchaeum</taxon>
    </lineage>
</organism>
<protein>
    <recommendedName>
        <fullName evidence="3">RecF/RecN/SMC N-terminal domain-containing protein</fullName>
    </recommendedName>
</protein>
<gene>
    <name evidence="4" type="ORF">DRO07_01395</name>
</gene>
<evidence type="ECO:0000256" key="1">
    <source>
        <dbReference type="ARBA" id="ARBA00023054"/>
    </source>
</evidence>
<evidence type="ECO:0000313" key="4">
    <source>
        <dbReference type="EMBL" id="RLG69906.1"/>
    </source>
</evidence>
<sequence>IRMLREKIADLKVLMQEKSARKKELEGKKELIENLERKAKVLEKLVDKLGIFINVLKATQAELRENLIENINQAMAELWPKIYPYGDYKALKLRASDTYELVVKTGQRWQPIEGMLSGGERSAAALTLRIAFSLVLARNLSMLILDEPTHNLDERTVSVLSEMVKNVLPNLVEQIFLITHNKEMEKAASATLYLLDRDKDAHGITRVEMLSIKD</sequence>
<dbReference type="Proteomes" id="UP000277633">
    <property type="component" value="Unassembled WGS sequence"/>
</dbReference>
<dbReference type="PANTHER" id="PTHR32114">
    <property type="entry name" value="ABC TRANSPORTER ABCH.3"/>
    <property type="match status" value="1"/>
</dbReference>
<reference evidence="4 5" key="1">
    <citation type="submission" date="2018-06" db="EMBL/GenBank/DDBJ databases">
        <title>Extensive metabolic versatility and redundancy in microbially diverse, dynamic hydrothermal sediments.</title>
        <authorList>
            <person name="Dombrowski N."/>
            <person name="Teske A."/>
            <person name="Baker B.J."/>
        </authorList>
    </citation>
    <scope>NUCLEOTIDE SEQUENCE [LARGE SCALE GENOMIC DNA]</scope>
    <source>
        <strain evidence="4">B9_G13</strain>
    </source>
</reference>
<dbReference type="Gene3D" id="3.40.50.300">
    <property type="entry name" value="P-loop containing nucleotide triphosphate hydrolases"/>
    <property type="match status" value="1"/>
</dbReference>
<comment type="caution">
    <text evidence="4">The sequence shown here is derived from an EMBL/GenBank/DDBJ whole genome shotgun (WGS) entry which is preliminary data.</text>
</comment>
<dbReference type="SUPFAM" id="SSF52540">
    <property type="entry name" value="P-loop containing nucleoside triphosphate hydrolases"/>
    <property type="match status" value="1"/>
</dbReference>
<dbReference type="EMBL" id="QMWO01000036">
    <property type="protein sequence ID" value="RLG69906.1"/>
    <property type="molecule type" value="Genomic_DNA"/>
</dbReference>
<feature type="domain" description="RecF/RecN/SMC N-terminal" evidence="3">
    <location>
        <begin position="29"/>
        <end position="193"/>
    </location>
</feature>
<name>A0A497JJ76_9ARCH</name>
<feature type="non-terminal residue" evidence="4">
    <location>
        <position position="1"/>
    </location>
</feature>
<dbReference type="PANTHER" id="PTHR32114:SF2">
    <property type="entry name" value="ABC TRANSPORTER ABCH.3"/>
    <property type="match status" value="1"/>
</dbReference>
<evidence type="ECO:0000259" key="3">
    <source>
        <dbReference type="Pfam" id="PF02463"/>
    </source>
</evidence>
<dbReference type="InterPro" id="IPR003395">
    <property type="entry name" value="RecF/RecN/SMC_N"/>
</dbReference>
<keyword evidence="1 2" id="KW-0175">Coiled coil</keyword>
<evidence type="ECO:0000256" key="2">
    <source>
        <dbReference type="SAM" id="Coils"/>
    </source>
</evidence>
<evidence type="ECO:0000313" key="5">
    <source>
        <dbReference type="Proteomes" id="UP000277633"/>
    </source>
</evidence>
<dbReference type="Pfam" id="PF02463">
    <property type="entry name" value="SMC_N"/>
    <property type="match status" value="1"/>
</dbReference>
<proteinExistence type="predicted"/>